<accession>A0A6J5QQL0</accession>
<gene>
    <name evidence="2" type="ORF">UFOVP1117_41</name>
    <name evidence="3" type="ORF">UFOVP1570_42</name>
    <name evidence="1" type="ORF">UFOVP632_38</name>
</gene>
<evidence type="ECO:0000313" key="1">
    <source>
        <dbReference type="EMBL" id="CAB4154158.1"/>
    </source>
</evidence>
<proteinExistence type="predicted"/>
<evidence type="ECO:0000313" key="2">
    <source>
        <dbReference type="EMBL" id="CAB4184856.1"/>
    </source>
</evidence>
<dbReference type="EMBL" id="LR798414">
    <property type="protein sequence ID" value="CAB5230161.1"/>
    <property type="molecule type" value="Genomic_DNA"/>
</dbReference>
<organism evidence="2">
    <name type="scientific">uncultured Caudovirales phage</name>
    <dbReference type="NCBI Taxonomy" id="2100421"/>
    <lineage>
        <taxon>Viruses</taxon>
        <taxon>Duplodnaviria</taxon>
        <taxon>Heunggongvirae</taxon>
        <taxon>Uroviricota</taxon>
        <taxon>Caudoviricetes</taxon>
        <taxon>Peduoviridae</taxon>
        <taxon>Maltschvirus</taxon>
        <taxon>Maltschvirus maltsch</taxon>
    </lineage>
</organism>
<reference evidence="2" key="1">
    <citation type="submission" date="2020-05" db="EMBL/GenBank/DDBJ databases">
        <authorList>
            <person name="Chiriac C."/>
            <person name="Salcher M."/>
            <person name="Ghai R."/>
            <person name="Kavagutti S V."/>
        </authorList>
    </citation>
    <scope>NUCLEOTIDE SEQUENCE</scope>
</reference>
<dbReference type="EMBL" id="LR796608">
    <property type="protein sequence ID" value="CAB4154158.1"/>
    <property type="molecule type" value="Genomic_DNA"/>
</dbReference>
<sequence>MATEDFRCGNCEYFANRQIMGICRLYPAQQNKHESDWCGQHKPNQPKIRALPVYDIMTDETRDVVMPRLKRKYTKKSDV</sequence>
<name>A0A6J5QQL0_9CAUD</name>
<evidence type="ECO:0000313" key="3">
    <source>
        <dbReference type="EMBL" id="CAB5230161.1"/>
    </source>
</evidence>
<protein>
    <submittedName>
        <fullName evidence="2">Uncharacterized protein</fullName>
    </submittedName>
</protein>
<dbReference type="EMBL" id="LR797062">
    <property type="protein sequence ID" value="CAB4184856.1"/>
    <property type="molecule type" value="Genomic_DNA"/>
</dbReference>